<name>A0A520S5P7_9GAMM</name>
<dbReference type="EMBL" id="SHAG01000001">
    <property type="protein sequence ID" value="RZO77802.1"/>
    <property type="molecule type" value="Genomic_DNA"/>
</dbReference>
<comment type="caution">
    <text evidence="3">The sequence shown here is derived from an EMBL/GenBank/DDBJ whole genome shotgun (WGS) entry which is preliminary data.</text>
</comment>
<dbReference type="AlphaFoldDB" id="A0A520S5P7"/>
<feature type="domain" description="Transcriptional regulator SutA RNAP-binding" evidence="2">
    <location>
        <begin position="9"/>
        <end position="41"/>
    </location>
</feature>
<gene>
    <name evidence="3" type="ORF">EVA68_00835</name>
</gene>
<protein>
    <recommendedName>
        <fullName evidence="2">Transcriptional regulator SutA RNAP-binding domain-containing protein</fullName>
    </recommendedName>
</protein>
<evidence type="ECO:0000256" key="1">
    <source>
        <dbReference type="SAM" id="MobiDB-lite"/>
    </source>
</evidence>
<sequence length="59" mass="6190">MATKSKQGPTTQELRDSLDADIKAFLDSGKKITQIPNGVSGVDSTKGEKNIALGQGKKS</sequence>
<evidence type="ECO:0000259" key="2">
    <source>
        <dbReference type="Pfam" id="PF20661"/>
    </source>
</evidence>
<evidence type="ECO:0000313" key="3">
    <source>
        <dbReference type="EMBL" id="RZO77802.1"/>
    </source>
</evidence>
<feature type="region of interest" description="Disordered" evidence="1">
    <location>
        <begin position="35"/>
        <end position="59"/>
    </location>
</feature>
<dbReference type="Proteomes" id="UP000316199">
    <property type="component" value="Unassembled WGS sequence"/>
</dbReference>
<accession>A0A520S5P7</accession>
<reference evidence="3 4" key="1">
    <citation type="submission" date="2019-02" db="EMBL/GenBank/DDBJ databases">
        <title>Prokaryotic population dynamics and viral predation in marine succession experiment using metagenomics: the confinement effect.</title>
        <authorList>
            <person name="Haro-Moreno J.M."/>
            <person name="Rodriguez-Valera F."/>
            <person name="Lopez-Perez M."/>
        </authorList>
    </citation>
    <scope>NUCLEOTIDE SEQUENCE [LARGE SCALE GENOMIC DNA]</scope>
    <source>
        <strain evidence="3">MED-G157</strain>
    </source>
</reference>
<dbReference type="InterPro" id="IPR049191">
    <property type="entry name" value="SutA_RBD"/>
</dbReference>
<dbReference type="Pfam" id="PF20661">
    <property type="entry name" value="SutA-RBD"/>
    <property type="match status" value="1"/>
</dbReference>
<proteinExistence type="predicted"/>
<evidence type="ECO:0000313" key="4">
    <source>
        <dbReference type="Proteomes" id="UP000316199"/>
    </source>
</evidence>
<organism evidence="3 4">
    <name type="scientific">OM182 bacterium</name>
    <dbReference type="NCBI Taxonomy" id="2510334"/>
    <lineage>
        <taxon>Bacteria</taxon>
        <taxon>Pseudomonadati</taxon>
        <taxon>Pseudomonadota</taxon>
        <taxon>Gammaproteobacteria</taxon>
        <taxon>OMG group</taxon>
        <taxon>OM182 clade</taxon>
    </lineage>
</organism>